<feature type="transmembrane region" description="Helical" evidence="1">
    <location>
        <begin position="105"/>
        <end position="124"/>
    </location>
</feature>
<proteinExistence type="predicted"/>
<organism evidence="3 4">
    <name type="scientific">Lysobacter korlensis</name>
    <dbReference type="NCBI Taxonomy" id="553636"/>
    <lineage>
        <taxon>Bacteria</taxon>
        <taxon>Pseudomonadati</taxon>
        <taxon>Pseudomonadota</taxon>
        <taxon>Gammaproteobacteria</taxon>
        <taxon>Lysobacterales</taxon>
        <taxon>Lysobacteraceae</taxon>
        <taxon>Lysobacter</taxon>
    </lineage>
</organism>
<comment type="caution">
    <text evidence="3">The sequence shown here is derived from an EMBL/GenBank/DDBJ whole genome shotgun (WGS) entry which is preliminary data.</text>
</comment>
<evidence type="ECO:0000256" key="1">
    <source>
        <dbReference type="SAM" id="Phobius"/>
    </source>
</evidence>
<gene>
    <name evidence="3" type="ORF">ACFFGH_27965</name>
</gene>
<feature type="transmembrane region" description="Helical" evidence="1">
    <location>
        <begin position="80"/>
        <end position="99"/>
    </location>
</feature>
<keyword evidence="1" id="KW-1133">Transmembrane helix</keyword>
<feature type="transmembrane region" description="Helical" evidence="1">
    <location>
        <begin position="49"/>
        <end position="68"/>
    </location>
</feature>
<dbReference type="EMBL" id="JBHLTG010000009">
    <property type="protein sequence ID" value="MFC0681685.1"/>
    <property type="molecule type" value="Genomic_DNA"/>
</dbReference>
<keyword evidence="4" id="KW-1185">Reference proteome</keyword>
<feature type="signal peptide" evidence="2">
    <location>
        <begin position="1"/>
        <end position="19"/>
    </location>
</feature>
<keyword evidence="1" id="KW-0812">Transmembrane</keyword>
<dbReference type="RefSeq" id="WP_386674758.1">
    <property type="nucleotide sequence ID" value="NZ_JBHLTG010000009.1"/>
</dbReference>
<evidence type="ECO:0000313" key="3">
    <source>
        <dbReference type="EMBL" id="MFC0681685.1"/>
    </source>
</evidence>
<evidence type="ECO:0008006" key="5">
    <source>
        <dbReference type="Google" id="ProtNLM"/>
    </source>
</evidence>
<feature type="chain" id="PRO_5046123216" description="Integral membrane protein" evidence="2">
    <location>
        <begin position="20"/>
        <end position="125"/>
    </location>
</feature>
<keyword evidence="1" id="KW-0472">Membrane</keyword>
<protein>
    <recommendedName>
        <fullName evidence="5">Integral membrane protein</fullName>
    </recommendedName>
</protein>
<evidence type="ECO:0000256" key="2">
    <source>
        <dbReference type="SAM" id="SignalP"/>
    </source>
</evidence>
<sequence length="125" mass="13163">MTVLAVLFCLLLAALAVFQAALVAGAPLGEYAWGGQHRVLPRRLRIGSVVSIVLYVVFAVVALAKAGILDLFPGTPVVDVAMWVIAGYLVLGIPLNAISRSRKERLVMTPTVFVLAGLAIALAIL</sequence>
<accession>A0ABV6RXH5</accession>
<evidence type="ECO:0000313" key="4">
    <source>
        <dbReference type="Proteomes" id="UP001589896"/>
    </source>
</evidence>
<keyword evidence="2" id="KW-0732">Signal</keyword>
<name>A0ABV6RXH5_9GAMM</name>
<reference evidence="3 4" key="1">
    <citation type="submission" date="2024-09" db="EMBL/GenBank/DDBJ databases">
        <authorList>
            <person name="Sun Q."/>
            <person name="Mori K."/>
        </authorList>
    </citation>
    <scope>NUCLEOTIDE SEQUENCE [LARGE SCALE GENOMIC DNA]</scope>
    <source>
        <strain evidence="3 4">KCTC 23076</strain>
    </source>
</reference>
<dbReference type="Proteomes" id="UP001589896">
    <property type="component" value="Unassembled WGS sequence"/>
</dbReference>